<dbReference type="RefSeq" id="WP_402703437.1">
    <property type="nucleotide sequence ID" value="NZ_JBIUZV010000018.1"/>
</dbReference>
<dbReference type="InterPro" id="IPR027417">
    <property type="entry name" value="P-loop_NTPase"/>
</dbReference>
<dbReference type="PANTHER" id="PTHR43581:SF4">
    <property type="entry name" value="ATP_GTP PHOSPHATASE"/>
    <property type="match status" value="1"/>
</dbReference>
<dbReference type="PANTHER" id="PTHR43581">
    <property type="entry name" value="ATP/GTP PHOSPHATASE"/>
    <property type="match status" value="1"/>
</dbReference>
<feature type="domain" description="OLD protein-like TOPRIM" evidence="2">
    <location>
        <begin position="455"/>
        <end position="523"/>
    </location>
</feature>
<organism evidence="3 4">
    <name type="scientific">Herbaspirillum chlorophenolicum</name>
    <dbReference type="NCBI Taxonomy" id="211589"/>
    <lineage>
        <taxon>Bacteria</taxon>
        <taxon>Pseudomonadati</taxon>
        <taxon>Pseudomonadota</taxon>
        <taxon>Betaproteobacteria</taxon>
        <taxon>Burkholderiales</taxon>
        <taxon>Oxalobacteraceae</taxon>
        <taxon>Herbaspirillum</taxon>
    </lineage>
</organism>
<dbReference type="InterPro" id="IPR041685">
    <property type="entry name" value="AAA_GajA/Old/RecF-like"/>
</dbReference>
<evidence type="ECO:0000259" key="2">
    <source>
        <dbReference type="Pfam" id="PF20469"/>
    </source>
</evidence>
<dbReference type="Pfam" id="PF20469">
    <property type="entry name" value="OLD-like_TOPRIM"/>
    <property type="match status" value="1"/>
</dbReference>
<dbReference type="EMBL" id="JBIUZV010000018">
    <property type="protein sequence ID" value="MFJ3048424.1"/>
    <property type="molecule type" value="Genomic_DNA"/>
</dbReference>
<proteinExistence type="predicted"/>
<evidence type="ECO:0000313" key="3">
    <source>
        <dbReference type="EMBL" id="MFJ3048424.1"/>
    </source>
</evidence>
<comment type="caution">
    <text evidence="3">The sequence shown here is derived from an EMBL/GenBank/DDBJ whole genome shotgun (WGS) entry which is preliminary data.</text>
</comment>
<accession>A0ABW8F548</accession>
<dbReference type="Pfam" id="PF13175">
    <property type="entry name" value="AAA_15"/>
    <property type="match status" value="1"/>
</dbReference>
<name>A0ABW8F548_9BURK</name>
<protein>
    <submittedName>
        <fullName evidence="3">AAA family ATPase</fullName>
    </submittedName>
</protein>
<sequence length="601" mass="67567">MKLSKLHIEGLRRLKNVDVMFGDATFCIGRNNCGKSTVLLAIEKLLSGDKQFTPTDYYSERDPETRETKIVGTKIVLEAEFRNVSAKANEWPGFRGRVFKYEVSGDIEETGLCIFYRKTYELGKDVVVELKSQTRRLKEQFSRCTTAQQFADAGANTDQLKEIFADFGKKIVEKEKISLQAIDDLWDLGDDEEWFVNPGGIPGNVLSRLPRFLKIPADVSAFEIEDPKRGVLGKTLGDLFEDVRNASPHYKEAQELLEKLGKELDPTDKDSEFGKMMAELNGVLSNIFPDSEVHAAADLSDPNKALVPSFSVEMSSNVRTPVSHQGSGMVRAAVFGVLRFRQKWVSTRQAHADRSLIIGFEEPEIYLHPSAANQMRDIIYELSSAQSQIVATTHSPYLIDLSRKPRQVLNRFRGDDKESVCRSFSVTDKFKELQGDDKFYVKMILKIDDHISRSFFTKHVIIVEGDTEDIVIREALTRLPEAQRLKIRSDFEVVKARGKASIIGLAKYLKALDVDFTVIHDRDAGVDGAEKFNQPILTAAGGPDSVIVLEECVEDVLGYAAPKTEKPSVAFSKTLDWGEDWKDVPEKFRAVLVRAFAGYIE</sequence>
<dbReference type="SUPFAM" id="SSF52540">
    <property type="entry name" value="P-loop containing nucleoside triphosphate hydrolases"/>
    <property type="match status" value="1"/>
</dbReference>
<reference evidence="3 4" key="1">
    <citation type="submission" date="2024-10" db="EMBL/GenBank/DDBJ databases">
        <title>The Natural Products Discovery Center: Release of the First 8490 Sequenced Strains for Exploring Actinobacteria Biosynthetic Diversity.</title>
        <authorList>
            <person name="Kalkreuter E."/>
            <person name="Kautsar S.A."/>
            <person name="Yang D."/>
            <person name="Bader C.D."/>
            <person name="Teijaro C.N."/>
            <person name="Fluegel L."/>
            <person name="Davis C.M."/>
            <person name="Simpson J.R."/>
            <person name="Lauterbach L."/>
            <person name="Steele A.D."/>
            <person name="Gui C."/>
            <person name="Meng S."/>
            <person name="Li G."/>
            <person name="Viehrig K."/>
            <person name="Ye F."/>
            <person name="Su P."/>
            <person name="Kiefer A.F."/>
            <person name="Nichols A."/>
            <person name="Cepeda A.J."/>
            <person name="Yan W."/>
            <person name="Fan B."/>
            <person name="Jiang Y."/>
            <person name="Adhikari A."/>
            <person name="Zheng C.-J."/>
            <person name="Schuster L."/>
            <person name="Cowan T.M."/>
            <person name="Smanski M.J."/>
            <person name="Chevrette M.G."/>
            <person name="De Carvalho L.P.S."/>
            <person name="Shen B."/>
        </authorList>
    </citation>
    <scope>NUCLEOTIDE SEQUENCE [LARGE SCALE GENOMIC DNA]</scope>
    <source>
        <strain evidence="3 4">NPDC087045</strain>
    </source>
</reference>
<evidence type="ECO:0000313" key="4">
    <source>
        <dbReference type="Proteomes" id="UP001617427"/>
    </source>
</evidence>
<dbReference type="Gene3D" id="3.40.50.300">
    <property type="entry name" value="P-loop containing nucleotide triphosphate hydrolases"/>
    <property type="match status" value="1"/>
</dbReference>
<keyword evidence="4" id="KW-1185">Reference proteome</keyword>
<feature type="domain" description="Endonuclease GajA/Old nuclease/RecF-like AAA" evidence="1">
    <location>
        <begin position="1"/>
        <end position="399"/>
    </location>
</feature>
<gene>
    <name evidence="3" type="ORF">ACIPEN_21535</name>
</gene>
<evidence type="ECO:0000259" key="1">
    <source>
        <dbReference type="Pfam" id="PF13175"/>
    </source>
</evidence>
<dbReference type="InterPro" id="IPR034139">
    <property type="entry name" value="TOPRIM_OLD"/>
</dbReference>
<dbReference type="InterPro" id="IPR051396">
    <property type="entry name" value="Bact_Antivir_Def_Nuclease"/>
</dbReference>
<dbReference type="Proteomes" id="UP001617427">
    <property type="component" value="Unassembled WGS sequence"/>
</dbReference>